<protein>
    <submittedName>
        <fullName evidence="2">Uncharacterized protein</fullName>
    </submittedName>
</protein>
<evidence type="ECO:0000313" key="2">
    <source>
        <dbReference type="EMBL" id="THU58187.1"/>
    </source>
</evidence>
<dbReference type="EMBL" id="PYDT01000006">
    <property type="protein sequence ID" value="THU58187.1"/>
    <property type="molecule type" value="Genomic_DNA"/>
</dbReference>
<evidence type="ECO:0000313" key="3">
    <source>
        <dbReference type="Proteomes" id="UP000317650"/>
    </source>
</evidence>
<reference evidence="2 3" key="1">
    <citation type="journal article" date="2019" name="Nat. Plants">
        <title>Genome sequencing of Musa balbisiana reveals subgenome evolution and function divergence in polyploid bananas.</title>
        <authorList>
            <person name="Yao X."/>
        </authorList>
    </citation>
    <scope>NUCLEOTIDE SEQUENCE [LARGE SCALE GENOMIC DNA]</scope>
    <source>
        <strain evidence="3">cv. DH-PKW</strain>
        <tissue evidence="2">Leaves</tissue>
    </source>
</reference>
<feature type="compositionally biased region" description="Basic and acidic residues" evidence="1">
    <location>
        <begin position="20"/>
        <end position="38"/>
    </location>
</feature>
<evidence type="ECO:0000256" key="1">
    <source>
        <dbReference type="SAM" id="MobiDB-lite"/>
    </source>
</evidence>
<accession>A0A4S8J952</accession>
<dbReference type="Proteomes" id="UP000317650">
    <property type="component" value="Chromosome 3"/>
</dbReference>
<dbReference type="AlphaFoldDB" id="A0A4S8J952"/>
<name>A0A4S8J952_MUSBA</name>
<gene>
    <name evidence="2" type="ORF">C4D60_Mb03t11520</name>
</gene>
<organism evidence="2 3">
    <name type="scientific">Musa balbisiana</name>
    <name type="common">Banana</name>
    <dbReference type="NCBI Taxonomy" id="52838"/>
    <lineage>
        <taxon>Eukaryota</taxon>
        <taxon>Viridiplantae</taxon>
        <taxon>Streptophyta</taxon>
        <taxon>Embryophyta</taxon>
        <taxon>Tracheophyta</taxon>
        <taxon>Spermatophyta</taxon>
        <taxon>Magnoliopsida</taxon>
        <taxon>Liliopsida</taxon>
        <taxon>Zingiberales</taxon>
        <taxon>Musaceae</taxon>
        <taxon>Musa</taxon>
    </lineage>
</organism>
<feature type="compositionally biased region" description="Low complexity" evidence="1">
    <location>
        <begin position="1"/>
        <end position="11"/>
    </location>
</feature>
<comment type="caution">
    <text evidence="2">The sequence shown here is derived from an EMBL/GenBank/DDBJ whole genome shotgun (WGS) entry which is preliminary data.</text>
</comment>
<proteinExistence type="predicted"/>
<sequence>MGGGLLAFFGLRRQRRRGHEKAAEPRQRRKGHEPDRCRRWQPKAGSFEAGMEPWQRKVRRTDEDHGRWVAGLDVDRKAEEFIHRVHRRMNPEPLEALQR</sequence>
<keyword evidence="3" id="KW-1185">Reference proteome</keyword>
<feature type="region of interest" description="Disordered" evidence="1">
    <location>
        <begin position="1"/>
        <end position="50"/>
    </location>
</feature>